<gene>
    <name evidence="1" type="ORF">KGQ19_36470</name>
</gene>
<organism evidence="1 2">
    <name type="scientific">Catenulispora pinistramenti</name>
    <dbReference type="NCBI Taxonomy" id="2705254"/>
    <lineage>
        <taxon>Bacteria</taxon>
        <taxon>Bacillati</taxon>
        <taxon>Actinomycetota</taxon>
        <taxon>Actinomycetes</taxon>
        <taxon>Catenulisporales</taxon>
        <taxon>Catenulisporaceae</taxon>
        <taxon>Catenulispora</taxon>
    </lineage>
</organism>
<dbReference type="EMBL" id="JAAFYZ010000184">
    <property type="protein sequence ID" value="MBS2552364.1"/>
    <property type="molecule type" value="Genomic_DNA"/>
</dbReference>
<dbReference type="Proteomes" id="UP000730482">
    <property type="component" value="Unassembled WGS sequence"/>
</dbReference>
<accession>A0ABS5L293</accession>
<comment type="caution">
    <text evidence="1">The sequence shown here is derived from an EMBL/GenBank/DDBJ whole genome shotgun (WGS) entry which is preliminary data.</text>
</comment>
<evidence type="ECO:0000313" key="2">
    <source>
        <dbReference type="Proteomes" id="UP000730482"/>
    </source>
</evidence>
<reference evidence="1 2" key="1">
    <citation type="submission" date="2020-02" db="EMBL/GenBank/DDBJ databases">
        <title>Acidophilic actinobacteria isolated from forest soil.</title>
        <authorList>
            <person name="Golinska P."/>
        </authorList>
    </citation>
    <scope>NUCLEOTIDE SEQUENCE [LARGE SCALE GENOMIC DNA]</scope>
    <source>
        <strain evidence="1 2">NL8</strain>
    </source>
</reference>
<sequence>MRLQDFWERMREEFGPLADSFARDHVMSDLGGRSVMEALRDGVDVKDIWAAVARDRELPYY</sequence>
<evidence type="ECO:0000313" key="1">
    <source>
        <dbReference type="EMBL" id="MBS2552364.1"/>
    </source>
</evidence>
<dbReference type="InterPro" id="IPR021408">
    <property type="entry name" value="DUF3046"/>
</dbReference>
<proteinExistence type="predicted"/>
<keyword evidence="2" id="KW-1185">Reference proteome</keyword>
<protein>
    <submittedName>
        <fullName evidence="1">DUF3046 domain-containing protein</fullName>
    </submittedName>
</protein>
<name>A0ABS5L293_9ACTN</name>
<dbReference type="RefSeq" id="WP_212017871.1">
    <property type="nucleotide sequence ID" value="NZ_JAAFYZ010000184.1"/>
</dbReference>
<dbReference type="Pfam" id="PF11248">
    <property type="entry name" value="DUF3046"/>
    <property type="match status" value="1"/>
</dbReference>